<keyword evidence="11" id="KW-0046">Antibiotic resistance</keyword>
<organism evidence="16 17">
    <name type="scientific">Metallibacterium scheffleri</name>
    <dbReference type="NCBI Taxonomy" id="993689"/>
    <lineage>
        <taxon>Bacteria</taxon>
        <taxon>Pseudomonadati</taxon>
        <taxon>Pseudomonadota</taxon>
        <taxon>Gammaproteobacteria</taxon>
        <taxon>Lysobacterales</taxon>
        <taxon>Rhodanobacteraceae</taxon>
        <taxon>Metallibacterium</taxon>
    </lineage>
</organism>
<evidence type="ECO:0000256" key="13">
    <source>
        <dbReference type="ARBA" id="ARBA00047540"/>
    </source>
</evidence>
<feature type="transmembrane region" description="Helical" evidence="14">
    <location>
        <begin position="170"/>
        <end position="189"/>
    </location>
</feature>
<feature type="transmembrane region" description="Helical" evidence="14">
    <location>
        <begin position="391"/>
        <end position="409"/>
    </location>
</feature>
<evidence type="ECO:0000256" key="6">
    <source>
        <dbReference type="ARBA" id="ARBA00022679"/>
    </source>
</evidence>
<evidence type="ECO:0000256" key="3">
    <source>
        <dbReference type="ARBA" id="ARBA00012014"/>
    </source>
</evidence>
<evidence type="ECO:0000259" key="15">
    <source>
        <dbReference type="Pfam" id="PF09924"/>
    </source>
</evidence>
<proteinExistence type="inferred from homology"/>
<comment type="catalytic activity">
    <reaction evidence="13">
        <text>L-lysyl-tRNA(Lys) + a 1,2-diacyl-sn-glycero-3-phospho-(1'-sn-glycerol) = a 1,2-diacyl-sn-glycero-3-phospho-1'-(3'-O-L-lysyl)-sn-glycerol + tRNA(Lys)</text>
        <dbReference type="Rhea" id="RHEA:10668"/>
        <dbReference type="Rhea" id="RHEA-COMP:9696"/>
        <dbReference type="Rhea" id="RHEA-COMP:9697"/>
        <dbReference type="ChEBI" id="CHEBI:64716"/>
        <dbReference type="ChEBI" id="CHEBI:75792"/>
        <dbReference type="ChEBI" id="CHEBI:78442"/>
        <dbReference type="ChEBI" id="CHEBI:78529"/>
        <dbReference type="EC" id="2.3.2.3"/>
    </reaction>
</comment>
<keyword evidence="17" id="KW-1185">Reference proteome</keyword>
<dbReference type="GO" id="GO:0005886">
    <property type="term" value="C:plasma membrane"/>
    <property type="evidence" value="ECO:0007669"/>
    <property type="project" value="UniProtKB-SubCell"/>
</dbReference>
<evidence type="ECO:0000256" key="4">
    <source>
        <dbReference type="ARBA" id="ARBA00021546"/>
    </source>
</evidence>
<evidence type="ECO:0000256" key="12">
    <source>
        <dbReference type="ARBA" id="ARBA00031899"/>
    </source>
</evidence>
<gene>
    <name evidence="16" type="ORF">B1806_05350</name>
</gene>
<feature type="domain" description="Phosphatidylglycerol lysyltransferase C-terminal" evidence="15">
    <location>
        <begin position="550"/>
        <end position="845"/>
    </location>
</feature>
<feature type="transmembrane region" description="Helical" evidence="14">
    <location>
        <begin position="133"/>
        <end position="158"/>
    </location>
</feature>
<evidence type="ECO:0000256" key="11">
    <source>
        <dbReference type="ARBA" id="ARBA00023251"/>
    </source>
</evidence>
<feature type="transmembrane region" description="Helical" evidence="14">
    <location>
        <begin position="93"/>
        <end position="113"/>
    </location>
</feature>
<dbReference type="EC" id="2.3.2.3" evidence="3"/>
<dbReference type="InterPro" id="IPR022791">
    <property type="entry name" value="L-PG_synthase/AglD"/>
</dbReference>
<keyword evidence="7 14" id="KW-0812">Transmembrane</keyword>
<feature type="transmembrane region" description="Helical" evidence="14">
    <location>
        <begin position="421"/>
        <end position="450"/>
    </location>
</feature>
<keyword evidence="5" id="KW-1003">Cell membrane</keyword>
<dbReference type="GO" id="GO:0055091">
    <property type="term" value="P:phospholipid homeostasis"/>
    <property type="evidence" value="ECO:0007669"/>
    <property type="project" value="TreeGrafter"/>
</dbReference>
<accession>A0A4V6RRA6</accession>
<evidence type="ECO:0000256" key="2">
    <source>
        <dbReference type="ARBA" id="ARBA00008627"/>
    </source>
</evidence>
<comment type="subcellular location">
    <subcellularLocation>
        <location evidence="1">Cell membrane</location>
        <topology evidence="1">Multi-pass membrane protein</topology>
    </subcellularLocation>
</comment>
<evidence type="ECO:0000313" key="17">
    <source>
        <dbReference type="Proteomes" id="UP000307749"/>
    </source>
</evidence>
<dbReference type="OrthoDB" id="145485at2"/>
<dbReference type="Pfam" id="PF03706">
    <property type="entry name" value="LPG_synthase_TM"/>
    <property type="match status" value="1"/>
</dbReference>
<dbReference type="InterPro" id="IPR016181">
    <property type="entry name" value="Acyl_CoA_acyltransferase"/>
</dbReference>
<feature type="transmembrane region" description="Helical" evidence="14">
    <location>
        <begin position="21"/>
        <end position="39"/>
    </location>
</feature>
<dbReference type="Pfam" id="PF09924">
    <property type="entry name" value="LPG_synthase_C"/>
    <property type="match status" value="1"/>
</dbReference>
<feature type="transmembrane region" description="Helical" evidence="14">
    <location>
        <begin position="245"/>
        <end position="265"/>
    </location>
</feature>
<dbReference type="GO" id="GO:0046677">
    <property type="term" value="P:response to antibiotic"/>
    <property type="evidence" value="ECO:0007669"/>
    <property type="project" value="UniProtKB-KW"/>
</dbReference>
<dbReference type="NCBIfam" id="NF033480">
    <property type="entry name" value="bifunc_MprF"/>
    <property type="match status" value="1"/>
</dbReference>
<feature type="transmembrane region" description="Helical" evidence="14">
    <location>
        <begin position="351"/>
        <end position="371"/>
    </location>
</feature>
<sequence>MQPNPAAPAAHRSSWLRVLRWLLPLALLAVTFVLAGRELSAFDLRSLQRTLIRIPTLDAAGVAAFALAAVAYTGLIDLAIARWLKFPVATLPLLRLSFVANALANTLNLSGAVGSGVRLLGLKSHGITLRNGAALVGLQILSLPLGLSVLVIIALASGHLPATPNHASRVLALLVLLAAALYLPLYFVLTGRRRLMGWLPADLGVPPLALRAHLALLSLIDWVLAAATLWLCLYLAGAQISPLELLAAFGAAATLGLVSMIPGGLGVFDGLLLLALSIAGVPVGAAGAGLFLFRVVYYLLPMLLALWLGAGMLAQRMPALTRLRERMAAHPLIELLVVPAGYLANFGIRVLALLTFAAGVLLLISAALPSLHQRFVHAAGFISMPVLEGSHWLSIVIGVLLLGLARGIDGRLRVAYRAVQWLLWLAALLVLLKGLHWGEALFLLAVSLLLRARRQDFSQRAVAMTSAVSLGWLLGLLLVVAAFFAVGVADILGQDSFDLLATGAYAHASRLARGLAAALLGLALYLAWHAFAIRRPKLPLPDHAELERVRAFYAQYGGGAFAHLNLMGDKHLFWGAGHRTLIAYGSVRHRLIALGAPCGDPAAQAQAILDFRRYADSMGCAPAFYAVLEPDLARFHDLGFDLFKLGELALIPLADFSMSGKRWEDLRQAINRAPREKLEFRLAEAPYDSALLAALERVSDAWLADKGVAEKGYSLGRFDAAYLARGPLALVYREDELIAFASLMPGYGAQGVAAIDLMRHLPDAPRGSMDLVFAHALNWAKQQGYASFSLGMAPLSNVGTTPYARLNERLAALAFRHGNRFYNYQGVRRYKEKFRPEWVGAYLAYPRGLWVPALLTDIAALVAGGYRRMLLP</sequence>
<dbReference type="STRING" id="993689.GCA_002077135_01246"/>
<dbReference type="GO" id="GO:0050071">
    <property type="term" value="F:phosphatidylglycerol lysyltransferase activity"/>
    <property type="evidence" value="ECO:0007669"/>
    <property type="project" value="UniProtKB-EC"/>
</dbReference>
<feature type="transmembrane region" description="Helical" evidence="14">
    <location>
        <begin position="470"/>
        <end position="493"/>
    </location>
</feature>
<dbReference type="PANTHER" id="PTHR34697:SF2">
    <property type="entry name" value="PHOSPHATIDYLGLYCEROL LYSYLTRANSFERASE"/>
    <property type="match status" value="1"/>
</dbReference>
<feature type="transmembrane region" description="Helical" evidence="14">
    <location>
        <begin position="209"/>
        <end position="233"/>
    </location>
</feature>
<dbReference type="EMBL" id="MWQO01000016">
    <property type="protein sequence ID" value="THD11141.1"/>
    <property type="molecule type" value="Genomic_DNA"/>
</dbReference>
<evidence type="ECO:0000256" key="14">
    <source>
        <dbReference type="SAM" id="Phobius"/>
    </source>
</evidence>
<feature type="transmembrane region" description="Helical" evidence="14">
    <location>
        <begin position="298"/>
        <end position="315"/>
    </location>
</feature>
<dbReference type="InterPro" id="IPR051211">
    <property type="entry name" value="PG_lysyltransferase"/>
</dbReference>
<evidence type="ECO:0000256" key="8">
    <source>
        <dbReference type="ARBA" id="ARBA00022989"/>
    </source>
</evidence>
<feature type="transmembrane region" description="Helical" evidence="14">
    <location>
        <begin position="59"/>
        <end position="81"/>
    </location>
</feature>
<keyword evidence="6" id="KW-0808">Transferase</keyword>
<name>A0A4V6RRA6_9GAMM</name>
<dbReference type="InterPro" id="IPR024320">
    <property type="entry name" value="LPG_synthase_C"/>
</dbReference>
<feature type="transmembrane region" description="Helical" evidence="14">
    <location>
        <begin position="271"/>
        <end position="293"/>
    </location>
</feature>
<evidence type="ECO:0000256" key="9">
    <source>
        <dbReference type="ARBA" id="ARBA00023098"/>
    </source>
</evidence>
<keyword evidence="10 14" id="KW-0472">Membrane</keyword>
<comment type="similarity">
    <text evidence="2">Belongs to the LPG synthase family.</text>
</comment>
<evidence type="ECO:0000313" key="16">
    <source>
        <dbReference type="EMBL" id="THD11141.1"/>
    </source>
</evidence>
<feature type="transmembrane region" description="Helical" evidence="14">
    <location>
        <begin position="514"/>
        <end position="531"/>
    </location>
</feature>
<evidence type="ECO:0000256" key="1">
    <source>
        <dbReference type="ARBA" id="ARBA00004651"/>
    </source>
</evidence>
<dbReference type="Proteomes" id="UP000307749">
    <property type="component" value="Unassembled WGS sequence"/>
</dbReference>
<evidence type="ECO:0000256" key="5">
    <source>
        <dbReference type="ARBA" id="ARBA00022475"/>
    </source>
</evidence>
<dbReference type="AlphaFoldDB" id="A0A4V6RRA6"/>
<dbReference type="GO" id="GO:0006629">
    <property type="term" value="P:lipid metabolic process"/>
    <property type="evidence" value="ECO:0007669"/>
    <property type="project" value="UniProtKB-KW"/>
</dbReference>
<evidence type="ECO:0000256" key="10">
    <source>
        <dbReference type="ARBA" id="ARBA00023136"/>
    </source>
</evidence>
<protein>
    <recommendedName>
        <fullName evidence="4">Phosphatidylglycerol lysyltransferase</fullName>
        <ecNumber evidence="3">2.3.2.3</ecNumber>
    </recommendedName>
    <alternativeName>
        <fullName evidence="12">Lysylphosphatidylglycerol synthase</fullName>
    </alternativeName>
</protein>
<dbReference type="RefSeq" id="WP_081126559.1">
    <property type="nucleotide sequence ID" value="NZ_DAHXOC010000012.1"/>
</dbReference>
<comment type="caution">
    <text evidence="16">The sequence shown here is derived from an EMBL/GenBank/DDBJ whole genome shotgun (WGS) entry which is preliminary data.</text>
</comment>
<dbReference type="PANTHER" id="PTHR34697">
    <property type="entry name" value="PHOSPHATIDYLGLYCEROL LYSYLTRANSFERASE"/>
    <property type="match status" value="1"/>
</dbReference>
<dbReference type="SUPFAM" id="SSF55729">
    <property type="entry name" value="Acyl-CoA N-acyltransferases (Nat)"/>
    <property type="match status" value="1"/>
</dbReference>
<keyword evidence="8 14" id="KW-1133">Transmembrane helix</keyword>
<evidence type="ECO:0000256" key="7">
    <source>
        <dbReference type="ARBA" id="ARBA00022692"/>
    </source>
</evidence>
<reference evidence="16 17" key="1">
    <citation type="submission" date="2017-02" db="EMBL/GenBank/DDBJ databases">
        <title>Whole genome sequencing of Metallibacterium scheffleri DSM 24874 (T).</title>
        <authorList>
            <person name="Kumar S."/>
            <person name="Patil P."/>
            <person name="Patil P.B."/>
        </authorList>
    </citation>
    <scope>NUCLEOTIDE SEQUENCE [LARGE SCALE GENOMIC DNA]</scope>
    <source>
        <strain evidence="16 17">DSM 24874</strain>
    </source>
</reference>
<keyword evidence="9" id="KW-0443">Lipid metabolism</keyword>